<dbReference type="RefSeq" id="WP_231857665.1">
    <property type="nucleotide sequence ID" value="NZ_FNLF01000002.1"/>
</dbReference>
<evidence type="ECO:0000259" key="8">
    <source>
        <dbReference type="Pfam" id="PF04675"/>
    </source>
</evidence>
<proteinExistence type="predicted"/>
<dbReference type="SUPFAM" id="SSF117018">
    <property type="entry name" value="ATP-dependent DNA ligase DNA-binding domain"/>
    <property type="match status" value="1"/>
</dbReference>
<dbReference type="GO" id="GO:0051301">
    <property type="term" value="P:cell division"/>
    <property type="evidence" value="ECO:0007669"/>
    <property type="project" value="UniProtKB-KW"/>
</dbReference>
<evidence type="ECO:0000256" key="3">
    <source>
        <dbReference type="ARBA" id="ARBA00022723"/>
    </source>
</evidence>
<protein>
    <submittedName>
        <fullName evidence="9">DNA ligase N terminus</fullName>
    </submittedName>
</protein>
<accession>A0A1H1BLS3</accession>
<keyword evidence="4" id="KW-0227">DNA damage</keyword>
<evidence type="ECO:0000256" key="4">
    <source>
        <dbReference type="ARBA" id="ARBA00022763"/>
    </source>
</evidence>
<gene>
    <name evidence="9" type="ORF">SAMN04489765_0754</name>
</gene>
<keyword evidence="5" id="KW-0233">DNA recombination</keyword>
<keyword evidence="10" id="KW-1185">Reference proteome</keyword>
<dbReference type="GO" id="GO:0003910">
    <property type="term" value="F:DNA ligase (ATP) activity"/>
    <property type="evidence" value="ECO:0007669"/>
    <property type="project" value="InterPro"/>
</dbReference>
<organism evidence="9 10">
    <name type="scientific">Tsukamurella pulmonis</name>
    <dbReference type="NCBI Taxonomy" id="47312"/>
    <lineage>
        <taxon>Bacteria</taxon>
        <taxon>Bacillati</taxon>
        <taxon>Actinomycetota</taxon>
        <taxon>Actinomycetes</taxon>
        <taxon>Mycobacteriales</taxon>
        <taxon>Tsukamurellaceae</taxon>
        <taxon>Tsukamurella</taxon>
    </lineage>
</organism>
<name>A0A1H1BLS3_9ACTN</name>
<keyword evidence="6" id="KW-0234">DNA repair</keyword>
<dbReference type="GO" id="GO:0006310">
    <property type="term" value="P:DNA recombination"/>
    <property type="evidence" value="ECO:0007669"/>
    <property type="project" value="UniProtKB-KW"/>
</dbReference>
<dbReference type="EMBL" id="FNLF01000002">
    <property type="protein sequence ID" value="SDQ52783.1"/>
    <property type="molecule type" value="Genomic_DNA"/>
</dbReference>
<dbReference type="PANTHER" id="PTHR45674">
    <property type="entry name" value="DNA LIGASE 1/3 FAMILY MEMBER"/>
    <property type="match status" value="1"/>
</dbReference>
<dbReference type="InterPro" id="IPR036599">
    <property type="entry name" value="DNA_ligase_N_sf"/>
</dbReference>
<evidence type="ECO:0000256" key="1">
    <source>
        <dbReference type="ARBA" id="ARBA00022598"/>
    </source>
</evidence>
<dbReference type="GO" id="GO:0003677">
    <property type="term" value="F:DNA binding"/>
    <property type="evidence" value="ECO:0007669"/>
    <property type="project" value="InterPro"/>
</dbReference>
<dbReference type="Gene3D" id="1.10.3260.10">
    <property type="entry name" value="DNA ligase, ATP-dependent, N-terminal domain"/>
    <property type="match status" value="1"/>
</dbReference>
<evidence type="ECO:0000313" key="9">
    <source>
        <dbReference type="EMBL" id="SDQ52783.1"/>
    </source>
</evidence>
<keyword evidence="1 9" id="KW-0436">Ligase</keyword>
<dbReference type="InterPro" id="IPR012308">
    <property type="entry name" value="DNA_ligase_ATP-dep_N"/>
</dbReference>
<dbReference type="STRING" id="47312.SAMN04489765_0754"/>
<evidence type="ECO:0000313" key="10">
    <source>
        <dbReference type="Proteomes" id="UP000183053"/>
    </source>
</evidence>
<keyword evidence="2" id="KW-0132">Cell division</keyword>
<sequence>MRHNDGVLFAEVVAVSTEVAGTRSRTAKITALAAVIRAAGPADVRPVVAWLSGELLQGRLGTGWRTLARTAPALTPAAEPELTIEEVITALDELAGTSGAGSVARRDAVLTALFGRATAAEQRFLVGLITGEVRQGALAGVVTDAVARAAEVPLETVRRAAMLSGSLPDTAAAALRGGADELAGFGLEVLRGVSPMLASPAEDVASALADLGPDVSVEYKLDGATCGL</sequence>
<evidence type="ECO:0000256" key="6">
    <source>
        <dbReference type="ARBA" id="ARBA00023204"/>
    </source>
</evidence>
<feature type="domain" description="DNA ligase ATP-dependent N-terminal" evidence="8">
    <location>
        <begin position="77"/>
        <end position="147"/>
    </location>
</feature>
<reference evidence="10" key="1">
    <citation type="submission" date="2016-10" db="EMBL/GenBank/DDBJ databases">
        <authorList>
            <person name="Varghese N."/>
            <person name="Submissions S."/>
        </authorList>
    </citation>
    <scope>NUCLEOTIDE SEQUENCE [LARGE SCALE GENOMIC DNA]</scope>
    <source>
        <strain evidence="10">DSM 44142</strain>
    </source>
</reference>
<dbReference type="GO" id="GO:0006281">
    <property type="term" value="P:DNA repair"/>
    <property type="evidence" value="ECO:0007669"/>
    <property type="project" value="UniProtKB-KW"/>
</dbReference>
<evidence type="ECO:0000256" key="7">
    <source>
        <dbReference type="ARBA" id="ARBA00023306"/>
    </source>
</evidence>
<dbReference type="PANTHER" id="PTHR45674:SF13">
    <property type="entry name" value="DNA LIGASE-RELATED"/>
    <property type="match status" value="1"/>
</dbReference>
<dbReference type="Pfam" id="PF04675">
    <property type="entry name" value="DNA_ligase_A_N"/>
    <property type="match status" value="1"/>
</dbReference>
<dbReference type="Proteomes" id="UP000183053">
    <property type="component" value="Unassembled WGS sequence"/>
</dbReference>
<keyword evidence="7" id="KW-0131">Cell cycle</keyword>
<dbReference type="InterPro" id="IPR050191">
    <property type="entry name" value="ATP-dep_DNA_ligase"/>
</dbReference>
<keyword evidence="3" id="KW-0479">Metal-binding</keyword>
<evidence type="ECO:0000256" key="5">
    <source>
        <dbReference type="ARBA" id="ARBA00023172"/>
    </source>
</evidence>
<dbReference type="GO" id="GO:0046872">
    <property type="term" value="F:metal ion binding"/>
    <property type="evidence" value="ECO:0007669"/>
    <property type="project" value="UniProtKB-KW"/>
</dbReference>
<dbReference type="AlphaFoldDB" id="A0A1H1BLS3"/>
<evidence type="ECO:0000256" key="2">
    <source>
        <dbReference type="ARBA" id="ARBA00022618"/>
    </source>
</evidence>